<dbReference type="InterPro" id="IPR042377">
    <property type="entry name" value="GSDME"/>
</dbReference>
<dbReference type="Pfam" id="PF04598">
    <property type="entry name" value="Gasdermin"/>
    <property type="match status" value="1"/>
</dbReference>
<dbReference type="RefSeq" id="XP_032813042.1">
    <property type="nucleotide sequence ID" value="XM_032957151.1"/>
</dbReference>
<protein>
    <submittedName>
        <fullName evidence="7">Pejvakin</fullName>
    </submittedName>
</protein>
<organism evidence="6 7">
    <name type="scientific">Petromyzon marinus</name>
    <name type="common">Sea lamprey</name>
    <dbReference type="NCBI Taxonomy" id="7757"/>
    <lineage>
        <taxon>Eukaryota</taxon>
        <taxon>Metazoa</taxon>
        <taxon>Chordata</taxon>
        <taxon>Craniata</taxon>
        <taxon>Vertebrata</taxon>
        <taxon>Cyclostomata</taxon>
        <taxon>Hyperoartia</taxon>
        <taxon>Petromyzontiformes</taxon>
        <taxon>Petromyzontidae</taxon>
        <taxon>Petromyzon</taxon>
    </lineage>
</organism>
<dbReference type="PANTHER" id="PTHR15207:SF2">
    <property type="entry name" value="PEJVAKIN"/>
    <property type="match status" value="1"/>
</dbReference>
<dbReference type="GO" id="GO:0012501">
    <property type="term" value="P:programmed cell death"/>
    <property type="evidence" value="ECO:0007669"/>
    <property type="project" value="InterPro"/>
</dbReference>
<feature type="compositionally biased region" description="Low complexity" evidence="4">
    <location>
        <begin position="287"/>
        <end position="299"/>
    </location>
</feature>
<comment type="subcellular location">
    <subcellularLocation>
        <location evidence="1">Endomembrane system</location>
    </subcellularLocation>
</comment>
<feature type="domain" description="Gasdermin pore forming" evidence="5">
    <location>
        <begin position="1"/>
        <end position="240"/>
    </location>
</feature>
<dbReference type="CTD" id="494513"/>
<dbReference type="AlphaFoldDB" id="A0AAJ7T870"/>
<name>A0AAJ7T870_PETMA</name>
<evidence type="ECO:0000256" key="1">
    <source>
        <dbReference type="ARBA" id="ARBA00004308"/>
    </source>
</evidence>
<feature type="region of interest" description="Disordered" evidence="4">
    <location>
        <begin position="264"/>
        <end position="299"/>
    </location>
</feature>
<evidence type="ECO:0000313" key="7">
    <source>
        <dbReference type="RefSeq" id="XP_032813042.1"/>
    </source>
</evidence>
<dbReference type="Proteomes" id="UP001318040">
    <property type="component" value="Chromosome 19"/>
</dbReference>
<evidence type="ECO:0000259" key="5">
    <source>
        <dbReference type="Pfam" id="PF04598"/>
    </source>
</evidence>
<evidence type="ECO:0000256" key="3">
    <source>
        <dbReference type="ARBA" id="ARBA00023136"/>
    </source>
</evidence>
<dbReference type="GO" id="GO:0012505">
    <property type="term" value="C:endomembrane system"/>
    <property type="evidence" value="ECO:0007669"/>
    <property type="project" value="UniProtKB-SubCell"/>
</dbReference>
<keyword evidence="6" id="KW-1185">Reference proteome</keyword>
<keyword evidence="3" id="KW-0472">Membrane</keyword>
<evidence type="ECO:0000313" key="6">
    <source>
        <dbReference type="Proteomes" id="UP001318040"/>
    </source>
</evidence>
<dbReference type="PANTHER" id="PTHR15207">
    <property type="entry name" value="NONSYNDROMIC HEARING IMPAIRMENT PROTEIN"/>
    <property type="match status" value="1"/>
</dbReference>
<comment type="similarity">
    <text evidence="2">Belongs to the gasdermin family.</text>
</comment>
<feature type="region of interest" description="Disordered" evidence="4">
    <location>
        <begin position="311"/>
        <end position="341"/>
    </location>
</feature>
<sequence length="401" mass="43519">MFAAATQNFVTQVGSNGRLVAVPSLNEADRYHPLNLVTKKRRAWLWQKAKHSSTSFALKDILVGEKDIDIDVTSYQLVNYEDESDGAPGRRERHGSEGVLAGVGFSVARSENVAVHASLGIVTKHELDVPLLLRLLRNRRVDVEHWLVRQTRASGRAVLCIVAESIRTTRQCSLAVPASLRACGAQGRAAEEGVRQGKGRDKTIVIPAHTTVAFSVFELYIRLDGSFELCVAAELPGGFEREETLGERLRHLVARLAVWRGSSSPSRSLRAAPEGRTSPSDMKGGYRPSSRRSSTADTTTVDFYEQTATLTDLSGPSGVGASSTSNVGGRGGGFPPEEPGAHQRVNLLHQGVSKGPCALCGLGARPRDTVYGCVECAWGGHKYVRLHAVPCFDLWHRKMKS</sequence>
<accession>A0AAJ7T870</accession>
<gene>
    <name evidence="7" type="primary">PJVK</name>
</gene>
<evidence type="ECO:0000256" key="2">
    <source>
        <dbReference type="ARBA" id="ARBA00009279"/>
    </source>
</evidence>
<feature type="compositionally biased region" description="Polar residues" evidence="4">
    <location>
        <begin position="311"/>
        <end position="327"/>
    </location>
</feature>
<dbReference type="InterPro" id="IPR040460">
    <property type="entry name" value="Gasdermin_pore"/>
</dbReference>
<dbReference type="GO" id="GO:0005737">
    <property type="term" value="C:cytoplasm"/>
    <property type="evidence" value="ECO:0007669"/>
    <property type="project" value="TreeGrafter"/>
</dbReference>
<reference evidence="7" key="1">
    <citation type="submission" date="2025-08" db="UniProtKB">
        <authorList>
            <consortium name="RefSeq"/>
        </authorList>
    </citation>
    <scope>IDENTIFICATION</scope>
    <source>
        <tissue evidence="7">Sperm</tissue>
    </source>
</reference>
<evidence type="ECO:0000256" key="4">
    <source>
        <dbReference type="SAM" id="MobiDB-lite"/>
    </source>
</evidence>
<dbReference type="KEGG" id="pmrn:116943870"/>
<proteinExistence type="inferred from homology"/>